<evidence type="ECO:0000256" key="1">
    <source>
        <dbReference type="ARBA" id="ARBA00022475"/>
    </source>
</evidence>
<evidence type="ECO:0000313" key="8">
    <source>
        <dbReference type="EMBL" id="GGN89318.1"/>
    </source>
</evidence>
<comment type="caution">
    <text evidence="8">The sequence shown here is derived from an EMBL/GenBank/DDBJ whole genome shotgun (WGS) entry which is preliminary data.</text>
</comment>
<feature type="domain" description="Lipopolysaccharide assembly protein A" evidence="7">
    <location>
        <begin position="117"/>
        <end position="172"/>
    </location>
</feature>
<feature type="region of interest" description="Disordered" evidence="5">
    <location>
        <begin position="1"/>
        <end position="83"/>
    </location>
</feature>
<evidence type="ECO:0000256" key="2">
    <source>
        <dbReference type="ARBA" id="ARBA00022692"/>
    </source>
</evidence>
<dbReference type="InterPro" id="IPR010445">
    <property type="entry name" value="LapA_dom"/>
</dbReference>
<feature type="transmembrane region" description="Helical" evidence="6">
    <location>
        <begin position="98"/>
        <end position="117"/>
    </location>
</feature>
<dbReference type="RefSeq" id="WP_188718708.1">
    <property type="nucleotide sequence ID" value="NZ_BAABBD010000004.1"/>
</dbReference>
<feature type="transmembrane region" description="Helical" evidence="6">
    <location>
        <begin position="137"/>
        <end position="159"/>
    </location>
</feature>
<keyword evidence="9" id="KW-1185">Reference proteome</keyword>
<evidence type="ECO:0000256" key="6">
    <source>
        <dbReference type="SAM" id="Phobius"/>
    </source>
</evidence>
<evidence type="ECO:0000256" key="3">
    <source>
        <dbReference type="ARBA" id="ARBA00022989"/>
    </source>
</evidence>
<evidence type="ECO:0000256" key="4">
    <source>
        <dbReference type="ARBA" id="ARBA00023136"/>
    </source>
</evidence>
<keyword evidence="1" id="KW-1003">Cell membrane</keyword>
<name>A0ABQ2KPF9_9MICO</name>
<evidence type="ECO:0000313" key="9">
    <source>
        <dbReference type="Proteomes" id="UP000626982"/>
    </source>
</evidence>
<keyword evidence="4 6" id="KW-0472">Membrane</keyword>
<sequence>MTNETFDADGRRRDPAADPALHDDARIADRTGDAHRADGTAPTARLDGDRTPTERVDRTETAATDRRGTTADGVEPTRIHLDPTLDQHQRQGLSGGTWIALILGTIILILLLIFILQNNVSADFAYLGFEFSLPLGVAMLFAAIAGVLITALLGSVRLFKLSRRVRRLEKERVAIRQAIR</sequence>
<dbReference type="Proteomes" id="UP000626982">
    <property type="component" value="Unassembled WGS sequence"/>
</dbReference>
<organism evidence="8 9">
    <name type="scientific">Agrococcus terreus</name>
    <dbReference type="NCBI Taxonomy" id="574649"/>
    <lineage>
        <taxon>Bacteria</taxon>
        <taxon>Bacillati</taxon>
        <taxon>Actinomycetota</taxon>
        <taxon>Actinomycetes</taxon>
        <taxon>Micrococcales</taxon>
        <taxon>Microbacteriaceae</taxon>
        <taxon>Agrococcus</taxon>
    </lineage>
</organism>
<proteinExistence type="predicted"/>
<keyword evidence="3 6" id="KW-1133">Transmembrane helix</keyword>
<feature type="compositionally biased region" description="Basic and acidic residues" evidence="5">
    <location>
        <begin position="46"/>
        <end position="83"/>
    </location>
</feature>
<protein>
    <recommendedName>
        <fullName evidence="7">Lipopolysaccharide assembly protein A domain-containing protein</fullName>
    </recommendedName>
</protein>
<evidence type="ECO:0000256" key="5">
    <source>
        <dbReference type="SAM" id="MobiDB-lite"/>
    </source>
</evidence>
<evidence type="ECO:0000259" key="7">
    <source>
        <dbReference type="Pfam" id="PF06305"/>
    </source>
</evidence>
<dbReference type="EMBL" id="BMLM01000002">
    <property type="protein sequence ID" value="GGN89318.1"/>
    <property type="molecule type" value="Genomic_DNA"/>
</dbReference>
<feature type="compositionally biased region" description="Basic and acidic residues" evidence="5">
    <location>
        <begin position="8"/>
        <end position="38"/>
    </location>
</feature>
<reference evidence="9" key="1">
    <citation type="journal article" date="2019" name="Int. J. Syst. Evol. Microbiol.">
        <title>The Global Catalogue of Microorganisms (GCM) 10K type strain sequencing project: providing services to taxonomists for standard genome sequencing and annotation.</title>
        <authorList>
            <consortium name="The Broad Institute Genomics Platform"/>
            <consortium name="The Broad Institute Genome Sequencing Center for Infectious Disease"/>
            <person name="Wu L."/>
            <person name="Ma J."/>
        </authorList>
    </citation>
    <scope>NUCLEOTIDE SEQUENCE [LARGE SCALE GENOMIC DNA]</scope>
    <source>
        <strain evidence="9">CGMCC 1.6960</strain>
    </source>
</reference>
<gene>
    <name evidence="8" type="ORF">GCM10010968_25860</name>
</gene>
<keyword evidence="2 6" id="KW-0812">Transmembrane</keyword>
<accession>A0ABQ2KPF9</accession>
<dbReference type="Pfam" id="PF06305">
    <property type="entry name" value="LapA_dom"/>
    <property type="match status" value="1"/>
</dbReference>